<proteinExistence type="predicted"/>
<feature type="region of interest" description="Disordered" evidence="2">
    <location>
        <begin position="1"/>
        <end position="20"/>
    </location>
</feature>
<feature type="coiled-coil region" evidence="1">
    <location>
        <begin position="150"/>
        <end position="177"/>
    </location>
</feature>
<evidence type="ECO:0000313" key="3">
    <source>
        <dbReference type="EMBL" id="KAF2486525.1"/>
    </source>
</evidence>
<dbReference type="RefSeq" id="XP_033593094.1">
    <property type="nucleotide sequence ID" value="XM_033738726.1"/>
</dbReference>
<reference evidence="3" key="1">
    <citation type="journal article" date="2020" name="Stud. Mycol.">
        <title>101 Dothideomycetes genomes: a test case for predicting lifestyles and emergence of pathogens.</title>
        <authorList>
            <person name="Haridas S."/>
            <person name="Albert R."/>
            <person name="Binder M."/>
            <person name="Bloem J."/>
            <person name="Labutti K."/>
            <person name="Salamov A."/>
            <person name="Andreopoulos B."/>
            <person name="Baker S."/>
            <person name="Barry K."/>
            <person name="Bills G."/>
            <person name="Bluhm B."/>
            <person name="Cannon C."/>
            <person name="Castanera R."/>
            <person name="Culley D."/>
            <person name="Daum C."/>
            <person name="Ezra D."/>
            <person name="Gonzalez J."/>
            <person name="Henrissat B."/>
            <person name="Kuo A."/>
            <person name="Liang C."/>
            <person name="Lipzen A."/>
            <person name="Lutzoni F."/>
            <person name="Magnuson J."/>
            <person name="Mondo S."/>
            <person name="Nolan M."/>
            <person name="Ohm R."/>
            <person name="Pangilinan J."/>
            <person name="Park H.-J."/>
            <person name="Ramirez L."/>
            <person name="Alfaro M."/>
            <person name="Sun H."/>
            <person name="Tritt A."/>
            <person name="Yoshinaga Y."/>
            <person name="Zwiers L.-H."/>
            <person name="Turgeon B."/>
            <person name="Goodwin S."/>
            <person name="Spatafora J."/>
            <person name="Crous P."/>
            <person name="Grigoriev I."/>
        </authorList>
    </citation>
    <scope>NUCLEOTIDE SEQUENCE</scope>
    <source>
        <strain evidence="3">CBS 113389</strain>
    </source>
</reference>
<dbReference type="GeneID" id="54479727"/>
<gene>
    <name evidence="3" type="ORF">BDY17DRAFT_80454</name>
</gene>
<dbReference type="AlphaFoldDB" id="A0A6A6Q2I9"/>
<evidence type="ECO:0000256" key="1">
    <source>
        <dbReference type="SAM" id="Coils"/>
    </source>
</evidence>
<evidence type="ECO:0000256" key="2">
    <source>
        <dbReference type="SAM" id="MobiDB-lite"/>
    </source>
</evidence>
<name>A0A6A6Q2I9_9PEZI</name>
<feature type="region of interest" description="Disordered" evidence="2">
    <location>
        <begin position="186"/>
        <end position="208"/>
    </location>
</feature>
<protein>
    <submittedName>
        <fullName evidence="3">Uncharacterized protein</fullName>
    </submittedName>
</protein>
<feature type="compositionally biased region" description="Low complexity" evidence="2">
    <location>
        <begin position="69"/>
        <end position="83"/>
    </location>
</feature>
<dbReference type="Proteomes" id="UP000799767">
    <property type="component" value="Unassembled WGS sequence"/>
</dbReference>
<organism evidence="3 4">
    <name type="scientific">Neohortaea acidophila</name>
    <dbReference type="NCBI Taxonomy" id="245834"/>
    <lineage>
        <taxon>Eukaryota</taxon>
        <taxon>Fungi</taxon>
        <taxon>Dikarya</taxon>
        <taxon>Ascomycota</taxon>
        <taxon>Pezizomycotina</taxon>
        <taxon>Dothideomycetes</taxon>
        <taxon>Dothideomycetidae</taxon>
        <taxon>Mycosphaerellales</taxon>
        <taxon>Teratosphaeriaceae</taxon>
        <taxon>Neohortaea</taxon>
    </lineage>
</organism>
<feature type="region of interest" description="Disordered" evidence="2">
    <location>
        <begin position="51"/>
        <end position="89"/>
    </location>
</feature>
<dbReference type="OrthoDB" id="3926908at2759"/>
<sequence>MTTTAPSHPDSAAESAPASSYASYVPHDLKYSAEFEDALIAAVLDSTEPPTTAANIRVTPNPELDSNVSLPSIPESDLPLPLSDPRRTHPSFLPGVSLTHPAGYYEGGPGLDPDLDTFPEDFFTRHSSLQTTAQLQRALQKEVGENLELLRERLGARRRAREKNEGLERELKSLRDQHHMELRIHHRMREEKAMKKEARESRRKGKAG</sequence>
<accession>A0A6A6Q2I9</accession>
<feature type="compositionally biased region" description="Basic and acidic residues" evidence="2">
    <location>
        <begin position="186"/>
        <end position="200"/>
    </location>
</feature>
<keyword evidence="1" id="KW-0175">Coiled coil</keyword>
<keyword evidence="4" id="KW-1185">Reference proteome</keyword>
<dbReference type="EMBL" id="MU001632">
    <property type="protein sequence ID" value="KAF2486525.1"/>
    <property type="molecule type" value="Genomic_DNA"/>
</dbReference>
<evidence type="ECO:0000313" key="4">
    <source>
        <dbReference type="Proteomes" id="UP000799767"/>
    </source>
</evidence>